<dbReference type="RefSeq" id="WP_382360182.1">
    <property type="nucleotide sequence ID" value="NZ_JBHLWV010000006.1"/>
</dbReference>
<accession>A0ABV6H441</accession>
<reference evidence="2 3" key="1">
    <citation type="submission" date="2024-09" db="EMBL/GenBank/DDBJ databases">
        <authorList>
            <person name="Sun Q."/>
            <person name="Mori K."/>
        </authorList>
    </citation>
    <scope>NUCLEOTIDE SEQUENCE [LARGE SCALE GENOMIC DNA]</scope>
    <source>
        <strain evidence="2 3">CCM 7957</strain>
    </source>
</reference>
<dbReference type="EMBL" id="JBHLWV010000006">
    <property type="protein sequence ID" value="MFC0313637.1"/>
    <property type="molecule type" value="Genomic_DNA"/>
</dbReference>
<dbReference type="Proteomes" id="UP001589783">
    <property type="component" value="Unassembled WGS sequence"/>
</dbReference>
<comment type="caution">
    <text evidence="2">The sequence shown here is derived from an EMBL/GenBank/DDBJ whole genome shotgun (WGS) entry which is preliminary data.</text>
</comment>
<organism evidence="2 3">
    <name type="scientific">Gordonia phosphorivorans</name>
    <dbReference type="NCBI Taxonomy" id="1056982"/>
    <lineage>
        <taxon>Bacteria</taxon>
        <taxon>Bacillati</taxon>
        <taxon>Actinomycetota</taxon>
        <taxon>Actinomycetes</taxon>
        <taxon>Mycobacteriales</taxon>
        <taxon>Gordoniaceae</taxon>
        <taxon>Gordonia</taxon>
    </lineage>
</organism>
<evidence type="ECO:0000313" key="3">
    <source>
        <dbReference type="Proteomes" id="UP001589783"/>
    </source>
</evidence>
<evidence type="ECO:0008006" key="4">
    <source>
        <dbReference type="Google" id="ProtNLM"/>
    </source>
</evidence>
<protein>
    <recommendedName>
        <fullName evidence="4">Lipoprotein</fullName>
    </recommendedName>
</protein>
<sequence>MAAMTMVVAATAGCSSGPERSPAPYEVPEPSIEQPRSLPTADILGVDRGDPVAVMVAMCTIVFTRDAATENSYSASYLRARDLMADPLAADLTKAGQVSRAYPKWASWVSEKAWVDGECEPNEITSADGSNPNTDRKTIQVLTVTETIQPAGNAEERTEQEWTVFTTAEKTGDGNWQVTQFDLDAT</sequence>
<feature type="region of interest" description="Disordered" evidence="1">
    <location>
        <begin position="13"/>
        <end position="36"/>
    </location>
</feature>
<evidence type="ECO:0000313" key="2">
    <source>
        <dbReference type="EMBL" id="MFC0313637.1"/>
    </source>
</evidence>
<name>A0ABV6H441_9ACTN</name>
<proteinExistence type="predicted"/>
<keyword evidence="3" id="KW-1185">Reference proteome</keyword>
<gene>
    <name evidence="2" type="ORF">ACFFJD_02060</name>
</gene>
<evidence type="ECO:0000256" key="1">
    <source>
        <dbReference type="SAM" id="MobiDB-lite"/>
    </source>
</evidence>